<dbReference type="InterPro" id="IPR001431">
    <property type="entry name" value="Pept_M16_Zn_BS"/>
</dbReference>
<dbReference type="AlphaFoldDB" id="A0A8S9S9M7"/>
<evidence type="ECO:0000259" key="11">
    <source>
        <dbReference type="Pfam" id="PF05193"/>
    </source>
</evidence>
<protein>
    <submittedName>
        <fullName evidence="14">Uncharacterized protein</fullName>
    </submittedName>
</protein>
<feature type="compositionally biased region" description="Basic residues" evidence="9">
    <location>
        <begin position="1015"/>
        <end position="1025"/>
    </location>
</feature>
<dbReference type="PANTHER" id="PTHR43690:SF28">
    <property type="entry name" value="PEPTIDASE M16 N-TERMINAL DOMAIN-CONTAINING PROTEIN"/>
    <property type="match status" value="1"/>
</dbReference>
<feature type="domain" description="Coenzyme PQQ synthesis protein F-like C-terminal lobe" evidence="13">
    <location>
        <begin position="867"/>
        <end position="949"/>
    </location>
</feature>
<dbReference type="InterPro" id="IPR032632">
    <property type="entry name" value="Peptidase_M16_M"/>
</dbReference>
<dbReference type="PANTHER" id="PTHR43690">
    <property type="entry name" value="NARDILYSIN"/>
    <property type="match status" value="1"/>
</dbReference>
<accession>A0A8S9S9M7</accession>
<dbReference type="Pfam" id="PF00675">
    <property type="entry name" value="Peptidase_M16"/>
    <property type="match status" value="1"/>
</dbReference>
<feature type="compositionally biased region" description="Basic and acidic residues" evidence="9">
    <location>
        <begin position="1005"/>
        <end position="1014"/>
    </location>
</feature>
<evidence type="ECO:0000256" key="3">
    <source>
        <dbReference type="ARBA" id="ARBA00022670"/>
    </source>
</evidence>
<comment type="caution">
    <text evidence="14">The sequence shown here is derived from an EMBL/GenBank/DDBJ whole genome shotgun (WGS) entry which is preliminary data.</text>
</comment>
<dbReference type="Gene3D" id="3.30.830.10">
    <property type="entry name" value="Metalloenzyme, LuxS/M16 peptidase-like"/>
    <property type="match status" value="5"/>
</dbReference>
<dbReference type="Pfam" id="PF16187">
    <property type="entry name" value="Peptidase_M16_M"/>
    <property type="match status" value="2"/>
</dbReference>
<keyword evidence="7" id="KW-0482">Metalloprotease</keyword>
<dbReference type="FunFam" id="3.30.830.10:FF:000012">
    <property type="entry name" value="Protease 3"/>
    <property type="match status" value="1"/>
</dbReference>
<evidence type="ECO:0000256" key="6">
    <source>
        <dbReference type="ARBA" id="ARBA00022833"/>
    </source>
</evidence>
<evidence type="ECO:0000256" key="4">
    <source>
        <dbReference type="ARBA" id="ARBA00022723"/>
    </source>
</evidence>
<evidence type="ECO:0000256" key="5">
    <source>
        <dbReference type="ARBA" id="ARBA00022801"/>
    </source>
</evidence>
<evidence type="ECO:0000259" key="12">
    <source>
        <dbReference type="Pfam" id="PF16187"/>
    </source>
</evidence>
<dbReference type="Pfam" id="PF05193">
    <property type="entry name" value="Peptidase_M16_C"/>
    <property type="match status" value="1"/>
</dbReference>
<feature type="region of interest" description="Disordered" evidence="9">
    <location>
        <begin position="1005"/>
        <end position="1025"/>
    </location>
</feature>
<keyword evidence="6" id="KW-0862">Zinc</keyword>
<feature type="domain" description="Peptidase M16 C-terminal" evidence="11">
    <location>
        <begin position="371"/>
        <end position="516"/>
    </location>
</feature>
<evidence type="ECO:0000259" key="10">
    <source>
        <dbReference type="Pfam" id="PF00675"/>
    </source>
</evidence>
<dbReference type="GO" id="GO:0006508">
    <property type="term" value="P:proteolysis"/>
    <property type="evidence" value="ECO:0007669"/>
    <property type="project" value="UniProtKB-KW"/>
</dbReference>
<reference evidence="14" key="1">
    <citation type="submission" date="2019-12" db="EMBL/GenBank/DDBJ databases">
        <title>Genome sequencing and annotation of Brassica cretica.</title>
        <authorList>
            <person name="Studholme D.J."/>
            <person name="Sarris P."/>
        </authorList>
    </citation>
    <scope>NUCLEOTIDE SEQUENCE</scope>
    <source>
        <strain evidence="14">PFS-109/04</strain>
        <tissue evidence="14">Leaf</tissue>
    </source>
</reference>
<evidence type="ECO:0000259" key="13">
    <source>
        <dbReference type="Pfam" id="PF22456"/>
    </source>
</evidence>
<keyword evidence="5" id="KW-0378">Hydrolase</keyword>
<name>A0A8S9S9M7_BRACR</name>
<dbReference type="Pfam" id="PF22456">
    <property type="entry name" value="PqqF-like_C_4"/>
    <property type="match status" value="1"/>
</dbReference>
<evidence type="ECO:0000256" key="7">
    <source>
        <dbReference type="ARBA" id="ARBA00023049"/>
    </source>
</evidence>
<dbReference type="GO" id="GO:0005829">
    <property type="term" value="C:cytosol"/>
    <property type="evidence" value="ECO:0007669"/>
    <property type="project" value="TreeGrafter"/>
</dbReference>
<organism evidence="14 15">
    <name type="scientific">Brassica cretica</name>
    <name type="common">Mustard</name>
    <dbReference type="NCBI Taxonomy" id="69181"/>
    <lineage>
        <taxon>Eukaryota</taxon>
        <taxon>Viridiplantae</taxon>
        <taxon>Streptophyta</taxon>
        <taxon>Embryophyta</taxon>
        <taxon>Tracheophyta</taxon>
        <taxon>Spermatophyta</taxon>
        <taxon>Magnoliopsida</taxon>
        <taxon>eudicotyledons</taxon>
        <taxon>Gunneridae</taxon>
        <taxon>Pentapetalae</taxon>
        <taxon>rosids</taxon>
        <taxon>malvids</taxon>
        <taxon>Brassicales</taxon>
        <taxon>Brassicaceae</taxon>
        <taxon>Brassiceae</taxon>
        <taxon>Brassica</taxon>
    </lineage>
</organism>
<sequence length="1025" mass="119123">MKEIESDCIDVSGMAANSPSDFARYLSVNMLKYPIAHVVSADYVRKSWNPKAIVDLMEEFTPKNMRIDLIVNSLSAADPRTEPWFGTHFIEEQIPLEMIKKWSNISEVDLYSQIFIEGLCYGDMLENEANEISEIFERSFEEPRTPKSETNSMAKVYFQTSNPEYKLNEEEDGARLSLFSAIIKQELYDQLRSIELKNGLCALIVSDPDLEWNGSPAAVSMAVRAGNFLDPPEAQGLAHFLEHMLFLGSDKFPMENALDNYLNMHGGDSAAATDDDHTIFFLFAESKLLEHVLDMFARLFIAPLMKPDSMNREIKSIDSEFEILKQSDTHRLYQLRRHTSKSDYPFNRFTAGNKKSLRSKNMNALLTRTKTLFADHYHGGSMKLCVIGRDSLTDLERWVRKYFDGVKDGPKSLTALQLVWMLPPYSKNNHLEMPEVYLIELLSNKSKESLYGFFKEKDWPADIDVSLEGHLGDYRSGGRLFSFSLYLTNSGVKKNYEMINYVYQYIKLLRDMIPQEWVWNQYWKMKEIEFDCLDVSGMAANSPSDFARYLSDPRTEPWFGTHFIEEQIPLEMIKKWSNISEVDSSLRFPKENLFVPTAVNLRRVIRVTTAVPICIVDKPGIKMWHQSLEDGPAYAYFCISLTDGEYSIKKQLIYHIFTELVKDELSYTIFEGKQASISNSFSVSEDKLVLKFRCCREKFTLFISKFWQNFKSFSPKLESFESFKEEMSIDLSSIDIKEQSEHMMFTMLYEGSYDVKEKLENLKDISFADLQKIHYSFVFPGLCYGDMLEKEATEISEIFERRFEEPRTPKVRNESASDRVKLNHPVSRKNAYVFKKSETNSMAKVYFQTSNSKYKLNEEENGARLSLFSAIIKEELYDQLRTKKQLGYDVSCYKDVTSGVYGFYIYIVSSQYDPDHLLNEIDEFVNGIGSLLENMPEEAFKSYKKSVESGLFDDINSKWKEIVCKRYKFDCHEDYELRFWYDKYFKESSPSCRKFSVGIWRGQHQEEGEESSKAHEKKSSKHKAF</sequence>
<evidence type="ECO:0000256" key="1">
    <source>
        <dbReference type="ARBA" id="ARBA00001947"/>
    </source>
</evidence>
<dbReference type="GO" id="GO:0004222">
    <property type="term" value="F:metalloendopeptidase activity"/>
    <property type="evidence" value="ECO:0007669"/>
    <property type="project" value="InterPro"/>
</dbReference>
<dbReference type="PROSITE" id="PS00143">
    <property type="entry name" value="INSULINASE"/>
    <property type="match status" value="1"/>
</dbReference>
<dbReference type="GO" id="GO:0046872">
    <property type="term" value="F:metal ion binding"/>
    <property type="evidence" value="ECO:0007669"/>
    <property type="project" value="UniProtKB-KW"/>
</dbReference>
<evidence type="ECO:0000256" key="8">
    <source>
        <dbReference type="RuleBase" id="RU004447"/>
    </source>
</evidence>
<evidence type="ECO:0000256" key="2">
    <source>
        <dbReference type="ARBA" id="ARBA00007261"/>
    </source>
</evidence>
<comment type="similarity">
    <text evidence="2 8">Belongs to the peptidase M16 family.</text>
</comment>
<dbReference type="InterPro" id="IPR011765">
    <property type="entry name" value="Pept_M16_N"/>
</dbReference>
<dbReference type="SUPFAM" id="SSF63411">
    <property type="entry name" value="LuxS/MPP-like metallohydrolase"/>
    <property type="match status" value="5"/>
</dbReference>
<comment type="cofactor">
    <cofactor evidence="1">
        <name>Zn(2+)</name>
        <dbReference type="ChEBI" id="CHEBI:29105"/>
    </cofactor>
</comment>
<evidence type="ECO:0000256" key="9">
    <source>
        <dbReference type="SAM" id="MobiDB-lite"/>
    </source>
</evidence>
<evidence type="ECO:0000313" key="15">
    <source>
        <dbReference type="Proteomes" id="UP000712600"/>
    </source>
</evidence>
<dbReference type="Proteomes" id="UP000712600">
    <property type="component" value="Unassembled WGS sequence"/>
</dbReference>
<dbReference type="InterPro" id="IPR054734">
    <property type="entry name" value="PqqF-like_C_4"/>
</dbReference>
<keyword evidence="3" id="KW-0645">Protease</keyword>
<dbReference type="InterPro" id="IPR011249">
    <property type="entry name" value="Metalloenz_LuxS/M16"/>
</dbReference>
<feature type="domain" description="Peptidase M16 middle/third" evidence="12">
    <location>
        <begin position="17"/>
        <end position="105"/>
    </location>
</feature>
<proteinExistence type="inferred from homology"/>
<feature type="domain" description="Peptidase M16 N-terminal" evidence="10">
    <location>
        <begin position="217"/>
        <end position="340"/>
    </location>
</feature>
<dbReference type="InterPro" id="IPR050626">
    <property type="entry name" value="Peptidase_M16"/>
</dbReference>
<keyword evidence="4" id="KW-0479">Metal-binding</keyword>
<gene>
    <name evidence="14" type="ORF">F2Q69_00037791</name>
</gene>
<feature type="domain" description="Peptidase M16 middle/third" evidence="12">
    <location>
        <begin position="552"/>
        <end position="760"/>
    </location>
</feature>
<dbReference type="EMBL" id="QGKX02000004">
    <property type="protein sequence ID" value="KAF3598442.1"/>
    <property type="molecule type" value="Genomic_DNA"/>
</dbReference>
<dbReference type="InterPro" id="IPR007863">
    <property type="entry name" value="Peptidase_M16_C"/>
</dbReference>
<evidence type="ECO:0000313" key="14">
    <source>
        <dbReference type="EMBL" id="KAF3598442.1"/>
    </source>
</evidence>